<dbReference type="AlphaFoldDB" id="A0A540VEK0"/>
<dbReference type="OrthoDB" id="9783105at2"/>
<proteinExistence type="predicted"/>
<dbReference type="InterPro" id="IPR020471">
    <property type="entry name" value="AKR"/>
</dbReference>
<keyword evidence="4" id="KW-1185">Reference proteome</keyword>
<evidence type="ECO:0000256" key="1">
    <source>
        <dbReference type="ARBA" id="ARBA00023002"/>
    </source>
</evidence>
<evidence type="ECO:0000259" key="2">
    <source>
        <dbReference type="Pfam" id="PF00248"/>
    </source>
</evidence>
<evidence type="ECO:0000313" key="4">
    <source>
        <dbReference type="Proteomes" id="UP000317371"/>
    </source>
</evidence>
<dbReference type="PANTHER" id="PTHR43364:SF4">
    <property type="entry name" value="NAD(P)-LINKED OXIDOREDUCTASE SUPERFAMILY PROTEIN"/>
    <property type="match status" value="1"/>
</dbReference>
<organism evidence="3 4">
    <name type="scientific">Litorilinea aerophila</name>
    <dbReference type="NCBI Taxonomy" id="1204385"/>
    <lineage>
        <taxon>Bacteria</taxon>
        <taxon>Bacillati</taxon>
        <taxon>Chloroflexota</taxon>
        <taxon>Caldilineae</taxon>
        <taxon>Caldilineales</taxon>
        <taxon>Caldilineaceae</taxon>
        <taxon>Litorilinea</taxon>
    </lineage>
</organism>
<dbReference type="CDD" id="cd19082">
    <property type="entry name" value="AKR_AKR10A1_2"/>
    <property type="match status" value="1"/>
</dbReference>
<keyword evidence="1" id="KW-0560">Oxidoreductase</keyword>
<name>A0A540VEK0_9CHLR</name>
<dbReference type="GO" id="GO:0005829">
    <property type="term" value="C:cytosol"/>
    <property type="evidence" value="ECO:0007669"/>
    <property type="project" value="TreeGrafter"/>
</dbReference>
<dbReference type="InterPro" id="IPR023210">
    <property type="entry name" value="NADP_OxRdtase_dom"/>
</dbReference>
<dbReference type="EMBL" id="VIGC01000016">
    <property type="protein sequence ID" value="TQE95167.1"/>
    <property type="molecule type" value="Genomic_DNA"/>
</dbReference>
<dbReference type="RefSeq" id="WP_141610658.1">
    <property type="nucleotide sequence ID" value="NZ_VIGC02000016.1"/>
</dbReference>
<dbReference type="Gene3D" id="3.20.20.100">
    <property type="entry name" value="NADP-dependent oxidoreductase domain"/>
    <property type="match status" value="1"/>
</dbReference>
<dbReference type="InterPro" id="IPR036812">
    <property type="entry name" value="NAD(P)_OxRdtase_dom_sf"/>
</dbReference>
<comment type="caution">
    <text evidence="3">The sequence shown here is derived from an EMBL/GenBank/DDBJ whole genome shotgun (WGS) entry which is preliminary data.</text>
</comment>
<dbReference type="Proteomes" id="UP000317371">
    <property type="component" value="Unassembled WGS sequence"/>
</dbReference>
<feature type="domain" description="NADP-dependent oxidoreductase" evidence="2">
    <location>
        <begin position="17"/>
        <end position="314"/>
    </location>
</feature>
<dbReference type="InParanoid" id="A0A540VEK0"/>
<reference evidence="3 4" key="1">
    <citation type="submission" date="2019-06" db="EMBL/GenBank/DDBJ databases">
        <title>Genome sequence of Litorilinea aerophila BAA-2444.</title>
        <authorList>
            <person name="Maclea K.S."/>
            <person name="Maurais E.G."/>
            <person name="Iannazzi L.C."/>
        </authorList>
    </citation>
    <scope>NUCLEOTIDE SEQUENCE [LARGE SCALE GENOMIC DNA]</scope>
    <source>
        <strain evidence="3 4">ATCC BAA-2444</strain>
    </source>
</reference>
<gene>
    <name evidence="3" type="ORF">FKZ61_13450</name>
</gene>
<protein>
    <submittedName>
        <fullName evidence="3">Aldo/keto reductase</fullName>
    </submittedName>
</protein>
<sequence>MEYGYVPGIEKPISRLVQGTVMMTTRDLDGSFKLMDEVFEMGCRTFDTAHGYGAGDCERTVGRWVNERGVREEVVIIGKGAHHNQDRQRVTPFDITADLHDSLARFKFDYIDLYLLHRDDPSVPVGPIVEVLNEHKKAGLIRAFGGSNWSVARIQEANAYAAAYGLEGFVASSPNFSLAVQRKPPWPNCISISGPQAEEERRWYQEQGMPLFTWSSLAGGFFSGRFRRDNLDTFTEYADKLVVESYCTEENFQRLDRVEELAREKGMTIPQIATAYVLSVPLNIFALVGCRTGAEFRDNLAASQLKLTPEEIAWLELRSDTRS</sequence>
<evidence type="ECO:0000313" key="3">
    <source>
        <dbReference type="EMBL" id="TQE95167.1"/>
    </source>
</evidence>
<dbReference type="InterPro" id="IPR050523">
    <property type="entry name" value="AKR_Detox_Biosynth"/>
</dbReference>
<dbReference type="PANTHER" id="PTHR43364">
    <property type="entry name" value="NADH-SPECIFIC METHYLGLYOXAL REDUCTASE-RELATED"/>
    <property type="match status" value="1"/>
</dbReference>
<dbReference type="Pfam" id="PF00248">
    <property type="entry name" value="Aldo_ket_red"/>
    <property type="match status" value="1"/>
</dbReference>
<dbReference type="PRINTS" id="PR00069">
    <property type="entry name" value="ALDKETRDTASE"/>
</dbReference>
<dbReference type="GO" id="GO:0016491">
    <property type="term" value="F:oxidoreductase activity"/>
    <property type="evidence" value="ECO:0007669"/>
    <property type="project" value="UniProtKB-KW"/>
</dbReference>
<dbReference type="SUPFAM" id="SSF51430">
    <property type="entry name" value="NAD(P)-linked oxidoreductase"/>
    <property type="match status" value="1"/>
</dbReference>
<accession>A0A540VEK0</accession>